<dbReference type="GO" id="GO:0009251">
    <property type="term" value="P:glucan catabolic process"/>
    <property type="evidence" value="ECO:0007669"/>
    <property type="project" value="TreeGrafter"/>
</dbReference>
<protein>
    <recommendedName>
        <fullName evidence="3">beta-glucosidase</fullName>
        <ecNumber evidence="3">3.2.1.21</ecNumber>
    </recommendedName>
</protein>
<dbReference type="Proteomes" id="UP001409585">
    <property type="component" value="Unassembled WGS sequence"/>
</dbReference>
<sequence>MKKIAIFSSVLVASALTQMGCSKNTALSSQPSGCENQPSIGSRTVPILEQGGCRFRDLNSNGTLDTYEDWRLPVQNRAADLVQRMSLEEKAGLLLHANAYNNTEFPLPATGYNTQQVGGAIQIQHVRYFVSRLALPPAELAAANNELQAIAEKTRLGIPLVISSDARHHFQETAGASVKAAGFTQFPEPLGFAALNATESTLAFADVVRQEYRAVGITQSLAPQADLATEPRWPRINGTFGDQADIAQAMVGAYVDGVQNGRFGLGADSVAAVVKHWVGYGAAKDGLDAHNYYGRFAALTTAQLDNHIKPFLTAFANNVAGVMPAYSIFEGLEVAGEAVPAVAAGYSKPLLDLLPQHQFEGVVLSDWAITNDCEDICKHGFPEGQRPTFEGISTAWGVEDLSAPERFALALEAGIDQFGGVNDVGDLLVAVSEGLVDEARLDRSATKVIQQTMSLGLFENPFVDETAAVQTVGLQASKKLAEQLQAQSSVLLQNNAELLPLNTADGVKLFVIGEIQAEVFEKAGFRLVSNAADADVVLAKLNAPYETLYPNYFFGSVQHDGSLAFDEESLAVLRELPPSTSVITSIYLDRPAILTPLLPLSTSVIANFGLSDESLVALLLGQEKAAGRLPFELPRSMQAVEQQASDTPSDSESPLFEVGFSLPY</sequence>
<comment type="similarity">
    <text evidence="2">Belongs to the glycosyl hydrolase 3 family.</text>
</comment>
<dbReference type="PRINTS" id="PR00133">
    <property type="entry name" value="GLHYDRLASE3"/>
</dbReference>
<keyword evidence="9" id="KW-1185">Reference proteome</keyword>
<evidence type="ECO:0000256" key="2">
    <source>
        <dbReference type="ARBA" id="ARBA00005336"/>
    </source>
</evidence>
<evidence type="ECO:0000256" key="5">
    <source>
        <dbReference type="ARBA" id="ARBA00022801"/>
    </source>
</evidence>
<dbReference type="InterPro" id="IPR001764">
    <property type="entry name" value="Glyco_hydro_3_N"/>
</dbReference>
<dbReference type="RefSeq" id="WP_345422648.1">
    <property type="nucleotide sequence ID" value="NZ_AP031496.1"/>
</dbReference>
<dbReference type="InterPro" id="IPR036962">
    <property type="entry name" value="Glyco_hydro_3_N_sf"/>
</dbReference>
<keyword evidence="4" id="KW-0732">Signal</keyword>
<proteinExistence type="inferred from homology"/>
<evidence type="ECO:0000256" key="1">
    <source>
        <dbReference type="ARBA" id="ARBA00000448"/>
    </source>
</evidence>
<dbReference type="InterPro" id="IPR051915">
    <property type="entry name" value="Cellulose_Degrad_GH3"/>
</dbReference>
<comment type="catalytic activity">
    <reaction evidence="1">
        <text>Hydrolysis of terminal, non-reducing beta-D-glucosyl residues with release of beta-D-glucose.</text>
        <dbReference type="EC" id="3.2.1.21"/>
    </reaction>
</comment>
<accession>A0AAV3U3G1</accession>
<dbReference type="SUPFAM" id="SSF52279">
    <property type="entry name" value="Beta-D-glucan exohydrolase, C-terminal domain"/>
    <property type="match status" value="1"/>
</dbReference>
<dbReference type="Pfam" id="PF00933">
    <property type="entry name" value="Glyco_hydro_3"/>
    <property type="match status" value="1"/>
</dbReference>
<evidence type="ECO:0000256" key="4">
    <source>
        <dbReference type="ARBA" id="ARBA00022729"/>
    </source>
</evidence>
<dbReference type="EMBL" id="BAABLX010000024">
    <property type="protein sequence ID" value="GAA4945300.1"/>
    <property type="molecule type" value="Genomic_DNA"/>
</dbReference>
<name>A0AAV3U3G1_9ALTE</name>
<evidence type="ECO:0000313" key="8">
    <source>
        <dbReference type="EMBL" id="GAA4945300.1"/>
    </source>
</evidence>
<dbReference type="SUPFAM" id="SSF51445">
    <property type="entry name" value="(Trans)glycosidases"/>
    <property type="match status" value="1"/>
</dbReference>
<dbReference type="GO" id="GO:0008422">
    <property type="term" value="F:beta-glucosidase activity"/>
    <property type="evidence" value="ECO:0007669"/>
    <property type="project" value="UniProtKB-EC"/>
</dbReference>
<comment type="caution">
    <text evidence="8">The sequence shown here is derived from an EMBL/GenBank/DDBJ whole genome shotgun (WGS) entry which is preliminary data.</text>
</comment>
<organism evidence="8 9">
    <name type="scientific">Halioxenophilus aromaticivorans</name>
    <dbReference type="NCBI Taxonomy" id="1306992"/>
    <lineage>
        <taxon>Bacteria</taxon>
        <taxon>Pseudomonadati</taxon>
        <taxon>Pseudomonadota</taxon>
        <taxon>Gammaproteobacteria</taxon>
        <taxon>Alteromonadales</taxon>
        <taxon>Alteromonadaceae</taxon>
        <taxon>Halioxenophilus</taxon>
    </lineage>
</organism>
<dbReference type="Gene3D" id="3.20.20.300">
    <property type="entry name" value="Glycoside hydrolase, family 3, N-terminal domain"/>
    <property type="match status" value="1"/>
</dbReference>
<feature type="domain" description="Glycoside hydrolase family 3 N-terminal" evidence="7">
    <location>
        <begin position="137"/>
        <end position="449"/>
    </location>
</feature>
<dbReference type="InterPro" id="IPR017853">
    <property type="entry name" value="GH"/>
</dbReference>
<dbReference type="Gene3D" id="3.40.50.1700">
    <property type="entry name" value="Glycoside hydrolase family 3 C-terminal domain"/>
    <property type="match status" value="1"/>
</dbReference>
<reference evidence="9" key="1">
    <citation type="journal article" date="2019" name="Int. J. Syst. Evol. Microbiol.">
        <title>The Global Catalogue of Microorganisms (GCM) 10K type strain sequencing project: providing services to taxonomists for standard genome sequencing and annotation.</title>
        <authorList>
            <consortium name="The Broad Institute Genomics Platform"/>
            <consortium name="The Broad Institute Genome Sequencing Center for Infectious Disease"/>
            <person name="Wu L."/>
            <person name="Ma J."/>
        </authorList>
    </citation>
    <scope>NUCLEOTIDE SEQUENCE [LARGE SCALE GENOMIC DNA]</scope>
    <source>
        <strain evidence="9">JCM 19134</strain>
    </source>
</reference>
<evidence type="ECO:0000256" key="6">
    <source>
        <dbReference type="ARBA" id="ARBA00023295"/>
    </source>
</evidence>
<evidence type="ECO:0000313" key="9">
    <source>
        <dbReference type="Proteomes" id="UP001409585"/>
    </source>
</evidence>
<dbReference type="InterPro" id="IPR036881">
    <property type="entry name" value="Glyco_hydro_3_C_sf"/>
</dbReference>
<evidence type="ECO:0000259" key="7">
    <source>
        <dbReference type="Pfam" id="PF00933"/>
    </source>
</evidence>
<dbReference type="PANTHER" id="PTHR30620:SF16">
    <property type="entry name" value="LYSOSOMAL BETA GLUCOSIDASE"/>
    <property type="match status" value="1"/>
</dbReference>
<dbReference type="EC" id="3.2.1.21" evidence="3"/>
<gene>
    <name evidence="8" type="ORF">GCM10025791_25570</name>
</gene>
<dbReference type="AlphaFoldDB" id="A0AAV3U3G1"/>
<keyword evidence="6" id="KW-0326">Glycosidase</keyword>
<dbReference type="PANTHER" id="PTHR30620">
    <property type="entry name" value="PERIPLASMIC BETA-GLUCOSIDASE-RELATED"/>
    <property type="match status" value="1"/>
</dbReference>
<evidence type="ECO:0000256" key="3">
    <source>
        <dbReference type="ARBA" id="ARBA00012744"/>
    </source>
</evidence>
<keyword evidence="5 8" id="KW-0378">Hydrolase</keyword>